<protein>
    <submittedName>
        <fullName evidence="2">Uncharacterized protein</fullName>
    </submittedName>
</protein>
<dbReference type="Proteomes" id="UP000800094">
    <property type="component" value="Unassembled WGS sequence"/>
</dbReference>
<reference evidence="2" key="1">
    <citation type="journal article" date="2020" name="Stud. Mycol.">
        <title>101 Dothideomycetes genomes: a test case for predicting lifestyles and emergence of pathogens.</title>
        <authorList>
            <person name="Haridas S."/>
            <person name="Albert R."/>
            <person name="Binder M."/>
            <person name="Bloem J."/>
            <person name="Labutti K."/>
            <person name="Salamov A."/>
            <person name="Andreopoulos B."/>
            <person name="Baker S."/>
            <person name="Barry K."/>
            <person name="Bills G."/>
            <person name="Bluhm B."/>
            <person name="Cannon C."/>
            <person name="Castanera R."/>
            <person name="Culley D."/>
            <person name="Daum C."/>
            <person name="Ezra D."/>
            <person name="Gonzalez J."/>
            <person name="Henrissat B."/>
            <person name="Kuo A."/>
            <person name="Liang C."/>
            <person name="Lipzen A."/>
            <person name="Lutzoni F."/>
            <person name="Magnuson J."/>
            <person name="Mondo S."/>
            <person name="Nolan M."/>
            <person name="Ohm R."/>
            <person name="Pangilinan J."/>
            <person name="Park H.-J."/>
            <person name="Ramirez L."/>
            <person name="Alfaro M."/>
            <person name="Sun H."/>
            <person name="Tritt A."/>
            <person name="Yoshinaga Y."/>
            <person name="Zwiers L.-H."/>
            <person name="Turgeon B."/>
            <person name="Goodwin S."/>
            <person name="Spatafora J."/>
            <person name="Crous P."/>
            <person name="Grigoriev I."/>
        </authorList>
    </citation>
    <scope>NUCLEOTIDE SEQUENCE</scope>
    <source>
        <strain evidence="2">CBS 122368</strain>
    </source>
</reference>
<dbReference type="AlphaFoldDB" id="A0A6A6HX37"/>
<gene>
    <name evidence="2" type="ORF">BU26DRAFT_524567</name>
</gene>
<proteinExistence type="predicted"/>
<dbReference type="RefSeq" id="XP_033677463.1">
    <property type="nucleotide sequence ID" value="XM_033830315.1"/>
</dbReference>
<evidence type="ECO:0000313" key="3">
    <source>
        <dbReference type="Proteomes" id="UP000800094"/>
    </source>
</evidence>
<keyword evidence="3" id="KW-1185">Reference proteome</keyword>
<feature type="compositionally biased region" description="Polar residues" evidence="1">
    <location>
        <begin position="324"/>
        <end position="343"/>
    </location>
</feature>
<feature type="compositionally biased region" description="Polar residues" evidence="1">
    <location>
        <begin position="299"/>
        <end position="310"/>
    </location>
</feature>
<feature type="region of interest" description="Disordered" evidence="1">
    <location>
        <begin position="240"/>
        <end position="273"/>
    </location>
</feature>
<dbReference type="OrthoDB" id="4764735at2759"/>
<evidence type="ECO:0000256" key="1">
    <source>
        <dbReference type="SAM" id="MobiDB-lite"/>
    </source>
</evidence>
<accession>A0A6A6HX37</accession>
<sequence length="444" mass="49319">MSATSSNTSFFSFGPENSFVSKSFERLRYRNLPPSLHDLIIGGSVLDVHWATLGPVPQSWVLSFKDTGGKNNLGWGSSTPERLKDVLSTLTPSPHFRSFLGPLGSFVAWDPTFIRWTGLPSCLEDTFQSWLTPSGWKAGPPRLATWGLDDAFFAISEYGDVAYRLGSEGGEETWPIFKETVEEWRAERRFSWDELSYLSLDSTTPDQFIAIRSNGTWAGSIDDSNEDALEAFTLNFFARSKPKSKAKPPPKSNGYHHQQASSTIPRPEETTPDAATQALYEKWATETASVFASALAARSQATPSPPTNAKGTPARPRAPKKLQIRSQSSRAGIPATSSTSSNAKLLTTFPHPPAALTTCALPACTPHKSDPAGLRACKHDVERLLRASGLYSYEWLRQERIRWHPDRFGRLCEESWREEGRRLAEEMFKIIDSLITDLDRMKGA</sequence>
<name>A0A6A6HX37_9PLEO</name>
<dbReference type="EMBL" id="ML987208">
    <property type="protein sequence ID" value="KAF2242459.1"/>
    <property type="molecule type" value="Genomic_DNA"/>
</dbReference>
<organism evidence="2 3">
    <name type="scientific">Trematosphaeria pertusa</name>
    <dbReference type="NCBI Taxonomy" id="390896"/>
    <lineage>
        <taxon>Eukaryota</taxon>
        <taxon>Fungi</taxon>
        <taxon>Dikarya</taxon>
        <taxon>Ascomycota</taxon>
        <taxon>Pezizomycotina</taxon>
        <taxon>Dothideomycetes</taxon>
        <taxon>Pleosporomycetidae</taxon>
        <taxon>Pleosporales</taxon>
        <taxon>Massarineae</taxon>
        <taxon>Trematosphaeriaceae</taxon>
        <taxon>Trematosphaeria</taxon>
    </lineage>
</organism>
<dbReference type="GeneID" id="54583645"/>
<evidence type="ECO:0000313" key="2">
    <source>
        <dbReference type="EMBL" id="KAF2242459.1"/>
    </source>
</evidence>
<feature type="compositionally biased region" description="Polar residues" evidence="1">
    <location>
        <begin position="255"/>
        <end position="264"/>
    </location>
</feature>
<feature type="region of interest" description="Disordered" evidence="1">
    <location>
        <begin position="294"/>
        <end position="343"/>
    </location>
</feature>